<evidence type="ECO:0000256" key="1">
    <source>
        <dbReference type="ARBA" id="ARBA00010873"/>
    </source>
</evidence>
<evidence type="ECO:0000259" key="3">
    <source>
        <dbReference type="Pfam" id="PF03389"/>
    </source>
</evidence>
<sequence>MTFAGEKKGYYRLEVKIFNRNKHSVVASASYRSDQDLYSERDGETKSFRKHKVKPESFIMKPNHAPEWALDRNRLWNEVEKIEKNQNAQLAREVLLSIPKEFTDEQQRKLVEEFVLDQFVNNGMVADVSIHRDDENNPHAHVMLTMRPFKENGDWDSKSKRIQKFDSMGNPMFNQKGQRMTVSVKTTDWNSPEKLLEWRNNWAEYLNEHSKNNKIDLKFSSRSFGDQGFNKMPLLSLSRSEYYVEKKEKELAERAGISYKPKTYYAKQNELIKKYNSLLEKEDTTLEQITKMKDEIPSDNQIKVRNLIVQFDKENPLKDSEKSSYKFVKKRAKEDVDFAVARKIYIDIKEGNIFKKINSLQVKLDSMKHFINNVLKSEYNFDKGISFSNSFELNNGEFNNYVNKKMEEYKELDKQLNTLINVREQSLYEAEIVLKRETEKVNYAFENTFSDDIINEKFKSPTLRYSALQSILIDDIKPNINKNYKTQNSIKKHYDKLERIGSLKDQFILINNHMNRSLLAYRYHDKNINKWIKHKSGLSDIPINAGTHLISLENRELARKSTLQYREQLDELLPNVIEKYNLDEDLSLRQVAEIMSGSDVSNISLYGEKDKIFYKEKDSQSNDYQLKENEDYGHDIDDYNDPSKFKSNSDQIASSILDGLFTADNDHNYYKNKKKLKKKKGKYYTVDDNEFQK</sequence>
<proteinExistence type="inferred from homology"/>
<dbReference type="Gene3D" id="3.30.930.30">
    <property type="match status" value="1"/>
</dbReference>
<reference evidence="4 5" key="1">
    <citation type="submission" date="2016-05" db="EMBL/GenBank/DDBJ databases">
        <title>Complete Genome and Methylome Analysis of Psychrotrophic Bacterial Isolates from Antarctic Lake Untersee.</title>
        <authorList>
            <person name="Fomenkov A."/>
            <person name="Akimov V.N."/>
            <person name="Vasilyeva L.V."/>
            <person name="Andersen D."/>
            <person name="Vincze T."/>
            <person name="Roberts R.J."/>
        </authorList>
    </citation>
    <scope>NUCLEOTIDE SEQUENCE [LARGE SCALE GENOMIC DNA]</scope>
    <source>
        <strain evidence="4 5">U14-5</strain>
        <plasmid evidence="4 5">unnamed1</plasmid>
    </source>
</reference>
<dbReference type="InterPro" id="IPR005053">
    <property type="entry name" value="MobA_MobL"/>
</dbReference>
<dbReference type="RefSeq" id="WP_075623810.1">
    <property type="nucleotide sequence ID" value="NZ_CP015608.1"/>
</dbReference>
<accession>A0A1L6ZPD0</accession>
<evidence type="ECO:0000313" key="5">
    <source>
        <dbReference type="Proteomes" id="UP000185426"/>
    </source>
</evidence>
<gene>
    <name evidence="4" type="ORF">BSA145_21210</name>
</gene>
<dbReference type="Pfam" id="PF03389">
    <property type="entry name" value="MobA_MobL"/>
    <property type="match status" value="1"/>
</dbReference>
<keyword evidence="2" id="KW-0184">Conjugation</keyword>
<dbReference type="AlphaFoldDB" id="A0A1L6ZPD0"/>
<comment type="similarity">
    <text evidence="1">Belongs to the MobA/MobL family.</text>
</comment>
<evidence type="ECO:0000256" key="2">
    <source>
        <dbReference type="ARBA" id="ARBA00022971"/>
    </source>
</evidence>
<name>A0A1L6ZPD0_BACIA</name>
<protein>
    <recommendedName>
        <fullName evidence="3">MobA/MobL protein domain-containing protein</fullName>
    </recommendedName>
</protein>
<geneLocation type="plasmid" evidence="4 5">
    <name>unnamed1</name>
</geneLocation>
<keyword evidence="4" id="KW-0614">Plasmid</keyword>
<feature type="domain" description="MobA/MobL protein" evidence="3">
    <location>
        <begin position="24"/>
        <end position="236"/>
    </location>
</feature>
<dbReference type="Proteomes" id="UP000185426">
    <property type="component" value="Plasmid unnamed1"/>
</dbReference>
<evidence type="ECO:0000313" key="4">
    <source>
        <dbReference type="EMBL" id="APT48384.1"/>
    </source>
</evidence>
<dbReference type="EMBL" id="CP015608">
    <property type="protein sequence ID" value="APT48384.1"/>
    <property type="molecule type" value="Genomic_DNA"/>
</dbReference>
<organism evidence="4 5">
    <name type="scientific">Bacillus safensis</name>
    <dbReference type="NCBI Taxonomy" id="561879"/>
    <lineage>
        <taxon>Bacteria</taxon>
        <taxon>Bacillati</taxon>
        <taxon>Bacillota</taxon>
        <taxon>Bacilli</taxon>
        <taxon>Bacillales</taxon>
        <taxon>Bacillaceae</taxon>
        <taxon>Bacillus</taxon>
    </lineage>
</organism>